<gene>
    <name evidence="1" type="ORF">GCM10009119_20640</name>
</gene>
<evidence type="ECO:0000313" key="2">
    <source>
        <dbReference type="Proteomes" id="UP001500469"/>
    </source>
</evidence>
<dbReference type="Pfam" id="PF13591">
    <property type="entry name" value="MerR_2"/>
    <property type="match status" value="1"/>
</dbReference>
<accession>A0ABP3YEK2</accession>
<keyword evidence="2" id="KW-1185">Reference proteome</keyword>
<dbReference type="Proteomes" id="UP001500469">
    <property type="component" value="Unassembled WGS sequence"/>
</dbReference>
<protein>
    <recommendedName>
        <fullName evidence="3">MerR-like DNA binding protein</fullName>
    </recommendedName>
</protein>
<dbReference type="EMBL" id="BAAAFI010000009">
    <property type="protein sequence ID" value="GAA0879096.1"/>
    <property type="molecule type" value="Genomic_DNA"/>
</dbReference>
<dbReference type="RefSeq" id="WP_343851160.1">
    <property type="nucleotide sequence ID" value="NZ_BAAAFI010000009.1"/>
</dbReference>
<name>A0ABP3YEK2_9BACT</name>
<proteinExistence type="predicted"/>
<reference evidence="2" key="1">
    <citation type="journal article" date="2019" name="Int. J. Syst. Evol. Microbiol.">
        <title>The Global Catalogue of Microorganisms (GCM) 10K type strain sequencing project: providing services to taxonomists for standard genome sequencing and annotation.</title>
        <authorList>
            <consortium name="The Broad Institute Genomics Platform"/>
            <consortium name="The Broad Institute Genome Sequencing Center for Infectious Disease"/>
            <person name="Wu L."/>
            <person name="Ma J."/>
        </authorList>
    </citation>
    <scope>NUCLEOTIDE SEQUENCE [LARGE SCALE GENOMIC DNA]</scope>
    <source>
        <strain evidence="2">JCM 16112</strain>
    </source>
</reference>
<dbReference type="Gene3D" id="1.10.1660.10">
    <property type="match status" value="1"/>
</dbReference>
<comment type="caution">
    <text evidence="1">The sequence shown here is derived from an EMBL/GenBank/DDBJ whole genome shotgun (WGS) entry which is preliminary data.</text>
</comment>
<organism evidence="1 2">
    <name type="scientific">Algoriphagus jejuensis</name>
    <dbReference type="NCBI Taxonomy" id="419934"/>
    <lineage>
        <taxon>Bacteria</taxon>
        <taxon>Pseudomonadati</taxon>
        <taxon>Bacteroidota</taxon>
        <taxon>Cytophagia</taxon>
        <taxon>Cytophagales</taxon>
        <taxon>Cyclobacteriaceae</taxon>
        <taxon>Algoriphagus</taxon>
    </lineage>
</organism>
<sequence length="99" mass="11436">MAVTNLILIETLCTHYEVEVSFIDSLSDLGLIEVHTVEEIRYLPEEKVTNLEKMIRLHQELEVNPEGIDVIMNLLEKVDRLSQELAEAKNSLRRMGFPE</sequence>
<evidence type="ECO:0000313" key="1">
    <source>
        <dbReference type="EMBL" id="GAA0879096.1"/>
    </source>
</evidence>
<evidence type="ECO:0008006" key="3">
    <source>
        <dbReference type="Google" id="ProtNLM"/>
    </source>
</evidence>